<protein>
    <submittedName>
        <fullName evidence="2">Uncharacterized protein</fullName>
    </submittedName>
</protein>
<evidence type="ECO:0000256" key="1">
    <source>
        <dbReference type="SAM" id="Phobius"/>
    </source>
</evidence>
<keyword evidence="1" id="KW-0472">Membrane</keyword>
<dbReference type="Proteomes" id="UP001187192">
    <property type="component" value="Unassembled WGS sequence"/>
</dbReference>
<feature type="transmembrane region" description="Helical" evidence="1">
    <location>
        <begin position="337"/>
        <end position="356"/>
    </location>
</feature>
<organism evidence="2 3">
    <name type="scientific">Ficus carica</name>
    <name type="common">Common fig</name>
    <dbReference type="NCBI Taxonomy" id="3494"/>
    <lineage>
        <taxon>Eukaryota</taxon>
        <taxon>Viridiplantae</taxon>
        <taxon>Streptophyta</taxon>
        <taxon>Embryophyta</taxon>
        <taxon>Tracheophyta</taxon>
        <taxon>Spermatophyta</taxon>
        <taxon>Magnoliopsida</taxon>
        <taxon>eudicotyledons</taxon>
        <taxon>Gunneridae</taxon>
        <taxon>Pentapetalae</taxon>
        <taxon>rosids</taxon>
        <taxon>fabids</taxon>
        <taxon>Rosales</taxon>
        <taxon>Moraceae</taxon>
        <taxon>Ficeae</taxon>
        <taxon>Ficus</taxon>
    </lineage>
</organism>
<evidence type="ECO:0000313" key="2">
    <source>
        <dbReference type="EMBL" id="GMN25815.1"/>
    </source>
</evidence>
<keyword evidence="3" id="KW-1185">Reference proteome</keyword>
<dbReference type="EMBL" id="BTGU01004351">
    <property type="protein sequence ID" value="GMN25815.1"/>
    <property type="molecule type" value="Genomic_DNA"/>
</dbReference>
<sequence length="359" mass="41999">MEKFKIHYLQVLLDRVKEKSIARFIEALKNEKGEPQALHCYIDAFRMDVDSFAECMVLNGFFMIELFRRNMNRGEYGEDEGNDAFLNIRLMKPRLARDMLLFENQIPLFVLRRLFALTEEKSETDRDFVELALGFFDFNGERIPHDEIGIDRLDDTPHLLGLVYTALVPETPEPPNNRRELSESIRTAVTLENLGVMFHEAQENEAFYDIRFSEGVLSIPRLVINDNTESFFRNLVAYEHHSHHHRVVDYLHVMDCLIKSSKDVELLRQCGIIENKLWNDVKVSTMFNHICSDVSFDPNKFFYNQMFDDVNKFCKNVPWKMRIAKLRKDYLGKPSSVVSSMVAVLLLLLTIAQLIFPIF</sequence>
<proteinExistence type="predicted"/>
<reference evidence="2" key="1">
    <citation type="submission" date="2023-07" db="EMBL/GenBank/DDBJ databases">
        <title>draft genome sequence of fig (Ficus carica).</title>
        <authorList>
            <person name="Takahashi T."/>
            <person name="Nishimura K."/>
        </authorList>
    </citation>
    <scope>NUCLEOTIDE SEQUENCE</scope>
</reference>
<dbReference type="Pfam" id="PF03140">
    <property type="entry name" value="DUF247"/>
    <property type="match status" value="1"/>
</dbReference>
<keyword evidence="1" id="KW-1133">Transmembrane helix</keyword>
<dbReference type="PANTHER" id="PTHR31170:SF17">
    <property type="match status" value="1"/>
</dbReference>
<accession>A0AA87Z785</accession>
<dbReference type="PANTHER" id="PTHR31170">
    <property type="entry name" value="BNAC04G53230D PROTEIN"/>
    <property type="match status" value="1"/>
</dbReference>
<dbReference type="AlphaFoldDB" id="A0AA87Z785"/>
<keyword evidence="1" id="KW-0812">Transmembrane</keyword>
<dbReference type="InterPro" id="IPR004158">
    <property type="entry name" value="DUF247_pln"/>
</dbReference>
<evidence type="ECO:0000313" key="3">
    <source>
        <dbReference type="Proteomes" id="UP001187192"/>
    </source>
</evidence>
<gene>
    <name evidence="2" type="ORF">TIFTF001_045989</name>
</gene>
<comment type="caution">
    <text evidence="2">The sequence shown here is derived from an EMBL/GenBank/DDBJ whole genome shotgun (WGS) entry which is preliminary data.</text>
</comment>
<name>A0AA87Z785_FICCA</name>